<evidence type="ECO:0000256" key="1">
    <source>
        <dbReference type="SAM" id="MobiDB-lite"/>
    </source>
</evidence>
<reference evidence="2 4" key="1">
    <citation type="submission" date="2020-07" db="EMBL/GenBank/DDBJ databases">
        <title>Diversity of carbapenemase encoding genes among Pseudomonas putida group clinical isolates in a tertiary Brazilian hospital.</title>
        <authorList>
            <person name="Alberto-Lei F."/>
            <person name="Nodari C.S."/>
            <person name="Streling A.P."/>
            <person name="Paulino J.T."/>
            <person name="Bessa-Neto F.O."/>
            <person name="Cayo R."/>
            <person name="Gales A.C."/>
        </authorList>
    </citation>
    <scope>NUCLEOTIDE SEQUENCE [LARGE SCALE GENOMIC DNA]</scope>
    <source>
        <strain evidence="2 4">14802</strain>
    </source>
</reference>
<organism evidence="2 4">
    <name type="scientific">Pseudomonas mosselii</name>
    <dbReference type="NCBI Taxonomy" id="78327"/>
    <lineage>
        <taxon>Bacteria</taxon>
        <taxon>Pseudomonadati</taxon>
        <taxon>Pseudomonadota</taxon>
        <taxon>Gammaproteobacteria</taxon>
        <taxon>Pseudomonadales</taxon>
        <taxon>Pseudomonadaceae</taxon>
        <taxon>Pseudomonas</taxon>
    </lineage>
</organism>
<accession>A0A7W2JV88</accession>
<protein>
    <submittedName>
        <fullName evidence="2">Uncharacterized protein</fullName>
    </submittedName>
</protein>
<dbReference type="AlphaFoldDB" id="A0A7W2JV88"/>
<dbReference type="Proteomes" id="UP000825591">
    <property type="component" value="Chromosome"/>
</dbReference>
<dbReference type="RefSeq" id="WP_139121060.1">
    <property type="nucleotide sequence ID" value="NZ_BQIL01000029.1"/>
</dbReference>
<dbReference type="Proteomes" id="UP000541770">
    <property type="component" value="Unassembled WGS sequence"/>
</dbReference>
<sequence length="90" mass="9696">MNTDKHHLSHRIKTTKLNIPKGNDVATNCRLLRTPFNANTDFNQSNRNCHGIGEAVSRPAPSPRPSPATGSGQITTKTTTHPNADPIGCP</sequence>
<evidence type="ECO:0000313" key="5">
    <source>
        <dbReference type="Proteomes" id="UP000825591"/>
    </source>
</evidence>
<evidence type="ECO:0000313" key="4">
    <source>
        <dbReference type="Proteomes" id="UP000541770"/>
    </source>
</evidence>
<dbReference type="EMBL" id="CP081966">
    <property type="protein sequence ID" value="QZP25409.1"/>
    <property type="molecule type" value="Genomic_DNA"/>
</dbReference>
<dbReference type="EMBL" id="JACGDE010000008">
    <property type="protein sequence ID" value="MBA6065799.1"/>
    <property type="molecule type" value="Genomic_DNA"/>
</dbReference>
<proteinExistence type="predicted"/>
<reference evidence="3 5" key="2">
    <citation type="submission" date="2021-08" db="EMBL/GenBank/DDBJ databases">
        <title>Bactericidal Effect of Pseudomonas oryziphila sp. nov., a novel Pseudomonas Species Against Xanthomonas oryzae Reduces Disease Severity of Bacterial Leaf Streak of Rice.</title>
        <authorList>
            <person name="Yang R."/>
            <person name="Li S."/>
            <person name="Li Y."/>
            <person name="Yan Y."/>
            <person name="Fang Y."/>
            <person name="Zou L."/>
            <person name="Chen G."/>
        </authorList>
    </citation>
    <scope>NUCLEOTIDE SEQUENCE [LARGE SCALE GENOMIC DNA]</scope>
    <source>
        <strain evidence="3 5">DSM 17497</strain>
    </source>
</reference>
<name>A0A7W2JV88_9PSED</name>
<keyword evidence="5" id="KW-1185">Reference proteome</keyword>
<evidence type="ECO:0000313" key="3">
    <source>
        <dbReference type="EMBL" id="QZP25409.1"/>
    </source>
</evidence>
<gene>
    <name evidence="2" type="ORF">H4C75_13635</name>
    <name evidence="3" type="ORF">K5H97_21695</name>
</gene>
<feature type="region of interest" description="Disordered" evidence="1">
    <location>
        <begin position="50"/>
        <end position="90"/>
    </location>
</feature>
<evidence type="ECO:0000313" key="2">
    <source>
        <dbReference type="EMBL" id="MBA6065799.1"/>
    </source>
</evidence>